<dbReference type="GO" id="GO:0000139">
    <property type="term" value="C:Golgi membrane"/>
    <property type="evidence" value="ECO:0007669"/>
    <property type="project" value="UniProtKB-SubCell"/>
</dbReference>
<dbReference type="PANTHER" id="PTHR47549">
    <property type="entry name" value="GOLGI APPARATUS MEMBRANE PROTEIN TVP38-RELATED"/>
    <property type="match status" value="1"/>
</dbReference>
<dbReference type="AlphaFoldDB" id="A0AAV9UPS7"/>
<evidence type="ECO:0000256" key="1">
    <source>
        <dbReference type="ARBA" id="ARBA00002978"/>
    </source>
</evidence>
<name>A0AAV9UPS7_9PEZI</name>
<organism evidence="12 13">
    <name type="scientific">Orbilia brochopaga</name>
    <dbReference type="NCBI Taxonomy" id="3140254"/>
    <lineage>
        <taxon>Eukaryota</taxon>
        <taxon>Fungi</taxon>
        <taxon>Dikarya</taxon>
        <taxon>Ascomycota</taxon>
        <taxon>Pezizomycotina</taxon>
        <taxon>Orbiliomycetes</taxon>
        <taxon>Orbiliales</taxon>
        <taxon>Orbiliaceae</taxon>
        <taxon>Orbilia</taxon>
    </lineage>
</organism>
<dbReference type="Proteomes" id="UP001375240">
    <property type="component" value="Unassembled WGS sequence"/>
</dbReference>
<reference evidence="12 13" key="1">
    <citation type="submission" date="2019-10" db="EMBL/GenBank/DDBJ databases">
        <authorList>
            <person name="Palmer J.M."/>
        </authorList>
    </citation>
    <scope>NUCLEOTIDE SEQUENCE [LARGE SCALE GENOMIC DNA]</scope>
    <source>
        <strain evidence="12 13">TWF696</strain>
    </source>
</reference>
<feature type="transmembrane region" description="Helical" evidence="10">
    <location>
        <begin position="224"/>
        <end position="246"/>
    </location>
</feature>
<dbReference type="Pfam" id="PF09335">
    <property type="entry name" value="VTT_dom"/>
    <property type="match status" value="1"/>
</dbReference>
<comment type="similarity">
    <text evidence="3">Belongs to the TVP38/TMEM64 family.</text>
</comment>
<feature type="transmembrane region" description="Helical" evidence="10">
    <location>
        <begin position="183"/>
        <end position="204"/>
    </location>
</feature>
<evidence type="ECO:0000259" key="11">
    <source>
        <dbReference type="Pfam" id="PF09335"/>
    </source>
</evidence>
<feature type="transmembrane region" description="Helical" evidence="10">
    <location>
        <begin position="40"/>
        <end position="60"/>
    </location>
</feature>
<evidence type="ECO:0000256" key="6">
    <source>
        <dbReference type="ARBA" id="ARBA00022692"/>
    </source>
</evidence>
<keyword evidence="7 10" id="KW-1133">Transmembrane helix</keyword>
<dbReference type="PANTHER" id="PTHR47549:SF2">
    <property type="entry name" value="GOLGI APPARATUS MEMBRANE PROTEIN TVP38"/>
    <property type="match status" value="1"/>
</dbReference>
<keyword evidence="6 10" id="KW-0812">Transmembrane</keyword>
<evidence type="ECO:0000256" key="2">
    <source>
        <dbReference type="ARBA" id="ARBA00004653"/>
    </source>
</evidence>
<sequence>MMMELASDSNSPERGNAVRPRAIPTYEPFNWKRFFLHKKYIPWWIILIILIVIPILITIYHNQIVEWLHPASQKIRDLPFGWVIPIIILFIISFPPLFGHEIVAVLCGIVYGLWIGFGIVAAGTFLGEVGTYYAFKGVLRHRAEKEELRNLNYACLATVTREGGIWFVFVARLSAIPSHLTTAVFSTCGISVWVFLIATFLSLPKQAVIVYVGVIVNDPNSGKTASNVVLGITFILTIFAALYVYWQMRQARPRLLAEAEALRNAPAGYNGANDEMAIEMANRNSGGNHILSDKFDEEAVEIKSPIIFNNRDDDDNRSEIQKIGIGVTTEERYEVSKPVPAAQASPVYRLSPIRGIGEGNWGESLGYYDIYNGSASPNASSVDLARRPMAGRELV</sequence>
<comment type="subcellular location">
    <subcellularLocation>
        <location evidence="2">Golgi apparatus membrane</location>
        <topology evidence="2">Multi-pass membrane protein</topology>
    </subcellularLocation>
</comment>
<feature type="transmembrane region" description="Helical" evidence="10">
    <location>
        <begin position="80"/>
        <end position="98"/>
    </location>
</feature>
<gene>
    <name evidence="12" type="primary">TVP38_3</name>
    <name evidence="12" type="ORF">TWF696_007491</name>
</gene>
<keyword evidence="13" id="KW-1185">Reference proteome</keyword>
<keyword evidence="9 10" id="KW-0472">Membrane</keyword>
<evidence type="ECO:0000256" key="4">
    <source>
        <dbReference type="ARBA" id="ARBA00013533"/>
    </source>
</evidence>
<evidence type="ECO:0000256" key="3">
    <source>
        <dbReference type="ARBA" id="ARBA00008640"/>
    </source>
</evidence>
<dbReference type="EMBL" id="JAVHNQ010000006">
    <property type="protein sequence ID" value="KAK6343833.1"/>
    <property type="molecule type" value="Genomic_DNA"/>
</dbReference>
<keyword evidence="8" id="KW-0333">Golgi apparatus</keyword>
<evidence type="ECO:0000256" key="10">
    <source>
        <dbReference type="SAM" id="Phobius"/>
    </source>
</evidence>
<comment type="caution">
    <text evidence="12">The sequence shown here is derived from an EMBL/GenBank/DDBJ whole genome shotgun (WGS) entry which is preliminary data.</text>
</comment>
<comment type="function">
    <text evidence="1">Golgi membrane protein involved in vesicular trafficking and spindle migration.</text>
</comment>
<evidence type="ECO:0000256" key="9">
    <source>
        <dbReference type="ARBA" id="ARBA00023136"/>
    </source>
</evidence>
<evidence type="ECO:0000313" key="13">
    <source>
        <dbReference type="Proteomes" id="UP001375240"/>
    </source>
</evidence>
<evidence type="ECO:0000256" key="5">
    <source>
        <dbReference type="ARBA" id="ARBA00020673"/>
    </source>
</evidence>
<accession>A0AAV9UPS7</accession>
<feature type="transmembrane region" description="Helical" evidence="10">
    <location>
        <begin position="105"/>
        <end position="126"/>
    </location>
</feature>
<feature type="domain" description="VTT" evidence="11">
    <location>
        <begin position="100"/>
        <end position="213"/>
    </location>
</feature>
<dbReference type="InterPro" id="IPR051076">
    <property type="entry name" value="Golgi_membrane_TVP38/TMEM64"/>
</dbReference>
<proteinExistence type="inferred from homology"/>
<evidence type="ECO:0000256" key="7">
    <source>
        <dbReference type="ARBA" id="ARBA00022989"/>
    </source>
</evidence>
<evidence type="ECO:0000256" key="8">
    <source>
        <dbReference type="ARBA" id="ARBA00023034"/>
    </source>
</evidence>
<dbReference type="InterPro" id="IPR032816">
    <property type="entry name" value="VTT_dom"/>
</dbReference>
<protein>
    <recommendedName>
        <fullName evidence="4">Golgi apparatus membrane protein TVP38</fullName>
    </recommendedName>
    <alternativeName>
        <fullName evidence="5">Golgi apparatus membrane protein tvp38</fullName>
    </alternativeName>
</protein>
<evidence type="ECO:0000313" key="12">
    <source>
        <dbReference type="EMBL" id="KAK6343833.1"/>
    </source>
</evidence>